<sequence>MSRTLAVCDNQAPTAYGHTGIPYRTPPPARCHIGGVPPERRLLNNRPLRRLYLNRKPPPPLRRPRLACMEQRLPKPSRDGLGTTPRVRTTTGQHDATAALTGTPTAKHAPASAALQPAPALAHNQLERRLLKPSTSGVPT</sequence>
<protein>
    <submittedName>
        <fullName evidence="2">Uncharacterized protein</fullName>
    </submittedName>
</protein>
<name>A0A2H3J662_WOLCO</name>
<feature type="region of interest" description="Disordered" evidence="1">
    <location>
        <begin position="70"/>
        <end position="122"/>
    </location>
</feature>
<evidence type="ECO:0000313" key="3">
    <source>
        <dbReference type="Proteomes" id="UP000218811"/>
    </source>
</evidence>
<proteinExistence type="predicted"/>
<feature type="compositionally biased region" description="Low complexity" evidence="1">
    <location>
        <begin position="109"/>
        <end position="122"/>
    </location>
</feature>
<dbReference type="Proteomes" id="UP000218811">
    <property type="component" value="Unassembled WGS sequence"/>
</dbReference>
<evidence type="ECO:0000256" key="1">
    <source>
        <dbReference type="SAM" id="MobiDB-lite"/>
    </source>
</evidence>
<organism evidence="2 3">
    <name type="scientific">Wolfiporia cocos (strain MD-104)</name>
    <name type="common">Brown rot fungus</name>
    <dbReference type="NCBI Taxonomy" id="742152"/>
    <lineage>
        <taxon>Eukaryota</taxon>
        <taxon>Fungi</taxon>
        <taxon>Dikarya</taxon>
        <taxon>Basidiomycota</taxon>
        <taxon>Agaricomycotina</taxon>
        <taxon>Agaricomycetes</taxon>
        <taxon>Polyporales</taxon>
        <taxon>Phaeolaceae</taxon>
        <taxon>Wolfiporia</taxon>
    </lineage>
</organism>
<gene>
    <name evidence="2" type="ORF">WOLCODRAFT_147238</name>
</gene>
<keyword evidence="3" id="KW-1185">Reference proteome</keyword>
<dbReference type="EMBL" id="KB467831">
    <property type="protein sequence ID" value="PCH33138.1"/>
    <property type="molecule type" value="Genomic_DNA"/>
</dbReference>
<reference evidence="2 3" key="1">
    <citation type="journal article" date="2012" name="Science">
        <title>The Paleozoic origin of enzymatic lignin decomposition reconstructed from 31 fungal genomes.</title>
        <authorList>
            <person name="Floudas D."/>
            <person name="Binder M."/>
            <person name="Riley R."/>
            <person name="Barry K."/>
            <person name="Blanchette R.A."/>
            <person name="Henrissat B."/>
            <person name="Martinez A.T."/>
            <person name="Otillar R."/>
            <person name="Spatafora J.W."/>
            <person name="Yadav J.S."/>
            <person name="Aerts A."/>
            <person name="Benoit I."/>
            <person name="Boyd A."/>
            <person name="Carlson A."/>
            <person name="Copeland A."/>
            <person name="Coutinho P.M."/>
            <person name="de Vries R.P."/>
            <person name="Ferreira P."/>
            <person name="Findley K."/>
            <person name="Foster B."/>
            <person name="Gaskell J."/>
            <person name="Glotzer D."/>
            <person name="Gorecki P."/>
            <person name="Heitman J."/>
            <person name="Hesse C."/>
            <person name="Hori C."/>
            <person name="Igarashi K."/>
            <person name="Jurgens J.A."/>
            <person name="Kallen N."/>
            <person name="Kersten P."/>
            <person name="Kohler A."/>
            <person name="Kuees U."/>
            <person name="Kumar T.K.A."/>
            <person name="Kuo A."/>
            <person name="LaButti K."/>
            <person name="Larrondo L.F."/>
            <person name="Lindquist E."/>
            <person name="Ling A."/>
            <person name="Lombard V."/>
            <person name="Lucas S."/>
            <person name="Lundell T."/>
            <person name="Martin R."/>
            <person name="McLaughlin D.J."/>
            <person name="Morgenstern I."/>
            <person name="Morin E."/>
            <person name="Murat C."/>
            <person name="Nagy L.G."/>
            <person name="Nolan M."/>
            <person name="Ohm R.A."/>
            <person name="Patyshakuliyeva A."/>
            <person name="Rokas A."/>
            <person name="Ruiz-Duenas F.J."/>
            <person name="Sabat G."/>
            <person name="Salamov A."/>
            <person name="Samejima M."/>
            <person name="Schmutz J."/>
            <person name="Slot J.C."/>
            <person name="St John F."/>
            <person name="Stenlid J."/>
            <person name="Sun H."/>
            <person name="Sun S."/>
            <person name="Syed K."/>
            <person name="Tsang A."/>
            <person name="Wiebenga A."/>
            <person name="Young D."/>
            <person name="Pisabarro A."/>
            <person name="Eastwood D.C."/>
            <person name="Martin F."/>
            <person name="Cullen D."/>
            <person name="Grigoriev I.V."/>
            <person name="Hibbett D.S."/>
        </authorList>
    </citation>
    <scope>NUCLEOTIDE SEQUENCE [LARGE SCALE GENOMIC DNA]</scope>
    <source>
        <strain evidence="2 3">MD-104</strain>
    </source>
</reference>
<accession>A0A2H3J662</accession>
<evidence type="ECO:0000313" key="2">
    <source>
        <dbReference type="EMBL" id="PCH33138.1"/>
    </source>
</evidence>
<feature type="compositionally biased region" description="Polar residues" evidence="1">
    <location>
        <begin position="86"/>
        <end position="104"/>
    </location>
</feature>
<dbReference type="AlphaFoldDB" id="A0A2H3J662"/>